<dbReference type="SUPFAM" id="SSF69572">
    <property type="entry name" value="Activating enzymes of the ubiquitin-like proteins"/>
    <property type="match status" value="1"/>
</dbReference>
<dbReference type="InterPro" id="IPR000594">
    <property type="entry name" value="ThiF_NAD_FAD-bd"/>
</dbReference>
<dbReference type="InterPro" id="IPR045886">
    <property type="entry name" value="ThiF/MoeB/HesA"/>
</dbReference>
<reference evidence="3 4" key="1">
    <citation type="journal article" date="2009" name="Stand. Genomic Sci.">
        <title>Complete genome sequence of Kytococcus sedentarius type strain (541).</title>
        <authorList>
            <person name="Sims D."/>
            <person name="Brettin T."/>
            <person name="Detter J.C."/>
            <person name="Han C."/>
            <person name="Lapidus A."/>
            <person name="Copeland A."/>
            <person name="Glavina Del Rio T."/>
            <person name="Nolan M."/>
            <person name="Chen F."/>
            <person name="Lucas S."/>
            <person name="Tice H."/>
            <person name="Cheng J.F."/>
            <person name="Bruce D."/>
            <person name="Goodwin L."/>
            <person name="Pitluck S."/>
            <person name="Ovchinnikova G."/>
            <person name="Pati A."/>
            <person name="Ivanova N."/>
            <person name="Mavrommatis K."/>
            <person name="Chen A."/>
            <person name="Palaniappan K."/>
            <person name="D'haeseleer P."/>
            <person name="Chain P."/>
            <person name="Bristow J."/>
            <person name="Eisen J.A."/>
            <person name="Markowitz V."/>
            <person name="Hugenholtz P."/>
            <person name="Schneider S."/>
            <person name="Goker M."/>
            <person name="Pukall R."/>
            <person name="Kyrpides N.C."/>
            <person name="Klenk H.P."/>
        </authorList>
    </citation>
    <scope>NUCLEOTIDE SEQUENCE [LARGE SCALE GENOMIC DNA]</scope>
    <source>
        <strain evidence="4">ATCC 14392 / DSM 20547 / JCM 11482 / CCUG 33030 / NBRC 15357 / NCTC 11040 / CCM 314 / 541</strain>
    </source>
</reference>
<dbReference type="eggNOG" id="COG0476">
    <property type="taxonomic scope" value="Bacteria"/>
</dbReference>
<dbReference type="PROSITE" id="PS50206">
    <property type="entry name" value="RHODANESE_3"/>
    <property type="match status" value="1"/>
</dbReference>
<sequence>MSPAVIDPEPSPATAEPRMPGPGHPLTDMAGEFDRATVQRYARHIATPGIGMVGQRRWSAARVAVVGLGGLASPVLEYLAGAGVAEILVADVDAVELSNLQRKPIFATEWVGRPKVEAAAAGVHRINDRVTVRPVEGYVTEENALELLERYDVIVDCTDHAASRRVLARVSAELGVPHVWGSVEQFGGRVAVWWPPYGPCSECTPDIEPSSSTELKFTEAGVFGPVTGQVGMVMVSETLKLLLALGEPLLGWILHVDTLTQQWTDDRRAADPQCPVCRPAAANERAWAQTEAIPLAAGEDAWEPPLIGATTLQEMLQNREEFEPFVLLDVRGAHEREVASLEGSFHLELDEVRQGAAREVFGPHDNVVVYCRNGRRSAEAARQLHAQGMQGVYVLDGGLMQWAQEVDPDLPIW</sequence>
<feature type="domain" description="Rhodanese" evidence="2">
    <location>
        <begin position="321"/>
        <end position="411"/>
    </location>
</feature>
<name>C7NK83_KYTSD</name>
<dbReference type="InterPro" id="IPR035985">
    <property type="entry name" value="Ubiquitin-activating_enz"/>
</dbReference>
<dbReference type="STRING" id="478801.Ksed_19210"/>
<evidence type="ECO:0000259" key="2">
    <source>
        <dbReference type="PROSITE" id="PS50206"/>
    </source>
</evidence>
<dbReference type="RefSeq" id="WP_015779861.1">
    <property type="nucleotide sequence ID" value="NC_013169.1"/>
</dbReference>
<feature type="region of interest" description="Disordered" evidence="1">
    <location>
        <begin position="1"/>
        <end position="29"/>
    </location>
</feature>
<accession>C7NK83</accession>
<organism evidence="3 4">
    <name type="scientific">Kytococcus sedentarius (strain ATCC 14392 / DSM 20547 / JCM 11482 / CCUG 33030 / NBRC 15357 / NCTC 11040 / CCM 314 / 541)</name>
    <name type="common">Micrococcus sedentarius</name>
    <dbReference type="NCBI Taxonomy" id="478801"/>
    <lineage>
        <taxon>Bacteria</taxon>
        <taxon>Bacillati</taxon>
        <taxon>Actinomycetota</taxon>
        <taxon>Actinomycetes</taxon>
        <taxon>Micrococcales</taxon>
        <taxon>Kytococcaceae</taxon>
        <taxon>Kytococcus</taxon>
    </lineage>
</organism>
<dbReference type="GO" id="GO:0004792">
    <property type="term" value="F:thiosulfate-cyanide sulfurtransferase activity"/>
    <property type="evidence" value="ECO:0007669"/>
    <property type="project" value="TreeGrafter"/>
</dbReference>
<dbReference type="GO" id="GO:0008146">
    <property type="term" value="F:sulfotransferase activity"/>
    <property type="evidence" value="ECO:0007669"/>
    <property type="project" value="TreeGrafter"/>
</dbReference>
<dbReference type="Pfam" id="PF00899">
    <property type="entry name" value="ThiF"/>
    <property type="match status" value="1"/>
</dbReference>
<evidence type="ECO:0000313" key="3">
    <source>
        <dbReference type="EMBL" id="ACV06921.1"/>
    </source>
</evidence>
<dbReference type="InterPro" id="IPR001763">
    <property type="entry name" value="Rhodanese-like_dom"/>
</dbReference>
<protein>
    <submittedName>
        <fullName evidence="3">Dinucleotide-utilizing enzyme possibly involved in molybdopterin or thiamin biosynthesis</fullName>
    </submittedName>
</protein>
<dbReference type="InterPro" id="IPR036873">
    <property type="entry name" value="Rhodanese-like_dom_sf"/>
</dbReference>
<dbReference type="EMBL" id="CP001686">
    <property type="protein sequence ID" value="ACV06921.1"/>
    <property type="molecule type" value="Genomic_DNA"/>
</dbReference>
<evidence type="ECO:0000313" key="4">
    <source>
        <dbReference type="Proteomes" id="UP000006666"/>
    </source>
</evidence>
<dbReference type="GO" id="GO:0016779">
    <property type="term" value="F:nucleotidyltransferase activity"/>
    <property type="evidence" value="ECO:0007669"/>
    <property type="project" value="TreeGrafter"/>
</dbReference>
<dbReference type="Proteomes" id="UP000006666">
    <property type="component" value="Chromosome"/>
</dbReference>
<dbReference type="Pfam" id="PF00581">
    <property type="entry name" value="Rhodanese"/>
    <property type="match status" value="1"/>
</dbReference>
<dbReference type="HOGENOM" id="CLU_013325_1_0_11"/>
<dbReference type="KEGG" id="kse:Ksed_19210"/>
<dbReference type="eggNOG" id="COG0607">
    <property type="taxonomic scope" value="Bacteria"/>
</dbReference>
<dbReference type="SMART" id="SM00450">
    <property type="entry name" value="RHOD"/>
    <property type="match status" value="1"/>
</dbReference>
<gene>
    <name evidence="3" type="ordered locus">Ksed_19210</name>
</gene>
<dbReference type="Gene3D" id="3.40.250.10">
    <property type="entry name" value="Rhodanese-like domain"/>
    <property type="match status" value="1"/>
</dbReference>
<dbReference type="AlphaFoldDB" id="C7NK83"/>
<dbReference type="GO" id="GO:0005829">
    <property type="term" value="C:cytosol"/>
    <property type="evidence" value="ECO:0007669"/>
    <property type="project" value="TreeGrafter"/>
</dbReference>
<keyword evidence="4" id="KW-1185">Reference proteome</keyword>
<dbReference type="Gene3D" id="3.40.50.720">
    <property type="entry name" value="NAD(P)-binding Rossmann-like Domain"/>
    <property type="match status" value="1"/>
</dbReference>
<dbReference type="GO" id="GO:0008641">
    <property type="term" value="F:ubiquitin-like modifier activating enzyme activity"/>
    <property type="evidence" value="ECO:0007669"/>
    <property type="project" value="InterPro"/>
</dbReference>
<dbReference type="PANTHER" id="PTHR10953:SF102">
    <property type="entry name" value="ADENYLYLTRANSFERASE AND SULFURTRANSFERASE MOCS3"/>
    <property type="match status" value="1"/>
</dbReference>
<proteinExistence type="predicted"/>
<dbReference type="PANTHER" id="PTHR10953">
    <property type="entry name" value="UBIQUITIN-ACTIVATING ENZYME E1"/>
    <property type="match status" value="1"/>
</dbReference>
<dbReference type="CDD" id="cd00757">
    <property type="entry name" value="ThiF_MoeB_HesA_family"/>
    <property type="match status" value="1"/>
</dbReference>
<dbReference type="CDD" id="cd00158">
    <property type="entry name" value="RHOD"/>
    <property type="match status" value="1"/>
</dbReference>
<evidence type="ECO:0000256" key="1">
    <source>
        <dbReference type="SAM" id="MobiDB-lite"/>
    </source>
</evidence>